<keyword evidence="1" id="KW-0472">Membrane</keyword>
<evidence type="ECO:0000313" key="3">
    <source>
        <dbReference type="Proteomes" id="UP000275078"/>
    </source>
</evidence>
<dbReference type="EMBL" id="ML119815">
    <property type="protein sequence ID" value="RPA73599.1"/>
    <property type="molecule type" value="Genomic_DNA"/>
</dbReference>
<keyword evidence="3" id="KW-1185">Reference proteome</keyword>
<protein>
    <submittedName>
        <fullName evidence="2">Uncharacterized protein</fullName>
    </submittedName>
</protein>
<feature type="transmembrane region" description="Helical" evidence="1">
    <location>
        <begin position="128"/>
        <end position="154"/>
    </location>
</feature>
<evidence type="ECO:0000256" key="1">
    <source>
        <dbReference type="SAM" id="Phobius"/>
    </source>
</evidence>
<dbReference type="AlphaFoldDB" id="A0A3N4HI29"/>
<organism evidence="2 3">
    <name type="scientific">Ascobolus immersus RN42</name>
    <dbReference type="NCBI Taxonomy" id="1160509"/>
    <lineage>
        <taxon>Eukaryota</taxon>
        <taxon>Fungi</taxon>
        <taxon>Dikarya</taxon>
        <taxon>Ascomycota</taxon>
        <taxon>Pezizomycotina</taxon>
        <taxon>Pezizomycetes</taxon>
        <taxon>Pezizales</taxon>
        <taxon>Ascobolaceae</taxon>
        <taxon>Ascobolus</taxon>
    </lineage>
</organism>
<keyword evidence="1" id="KW-0812">Transmembrane</keyword>
<gene>
    <name evidence="2" type="ORF">BJ508DRAFT_48235</name>
</gene>
<dbReference type="Proteomes" id="UP000275078">
    <property type="component" value="Unassembled WGS sequence"/>
</dbReference>
<accession>A0A3N4HI29</accession>
<sequence length="186" mass="20959">MHQRKCFRAILLPIFALIILTATHFTLGLAIRAETNEASHDVFTSNTISAREITPSSTNSQYELYRQEQSSFNTTFESLCTKYNDIYSNSTSESAKLMLLGLACNDGKLSAAQLRMVAKRDVWVLDYIAYYGGIVIGGSGWILFLICLVSYVLLRLKKQREEKDMAKKRLEEAQKDGCVWVVPKGS</sequence>
<name>A0A3N4HI29_ASCIM</name>
<evidence type="ECO:0000313" key="2">
    <source>
        <dbReference type="EMBL" id="RPA73599.1"/>
    </source>
</evidence>
<keyword evidence="1" id="KW-1133">Transmembrane helix</keyword>
<proteinExistence type="predicted"/>
<reference evidence="2 3" key="1">
    <citation type="journal article" date="2018" name="Nat. Ecol. Evol.">
        <title>Pezizomycetes genomes reveal the molecular basis of ectomycorrhizal truffle lifestyle.</title>
        <authorList>
            <person name="Murat C."/>
            <person name="Payen T."/>
            <person name="Noel B."/>
            <person name="Kuo A."/>
            <person name="Morin E."/>
            <person name="Chen J."/>
            <person name="Kohler A."/>
            <person name="Krizsan K."/>
            <person name="Balestrini R."/>
            <person name="Da Silva C."/>
            <person name="Montanini B."/>
            <person name="Hainaut M."/>
            <person name="Levati E."/>
            <person name="Barry K.W."/>
            <person name="Belfiori B."/>
            <person name="Cichocki N."/>
            <person name="Clum A."/>
            <person name="Dockter R.B."/>
            <person name="Fauchery L."/>
            <person name="Guy J."/>
            <person name="Iotti M."/>
            <person name="Le Tacon F."/>
            <person name="Lindquist E.A."/>
            <person name="Lipzen A."/>
            <person name="Malagnac F."/>
            <person name="Mello A."/>
            <person name="Molinier V."/>
            <person name="Miyauchi S."/>
            <person name="Poulain J."/>
            <person name="Riccioni C."/>
            <person name="Rubini A."/>
            <person name="Sitrit Y."/>
            <person name="Splivallo R."/>
            <person name="Traeger S."/>
            <person name="Wang M."/>
            <person name="Zifcakova L."/>
            <person name="Wipf D."/>
            <person name="Zambonelli A."/>
            <person name="Paolocci F."/>
            <person name="Nowrousian M."/>
            <person name="Ottonello S."/>
            <person name="Baldrian P."/>
            <person name="Spatafora J.W."/>
            <person name="Henrissat B."/>
            <person name="Nagy L.G."/>
            <person name="Aury J.M."/>
            <person name="Wincker P."/>
            <person name="Grigoriev I.V."/>
            <person name="Bonfante P."/>
            <person name="Martin F.M."/>
        </authorList>
    </citation>
    <scope>NUCLEOTIDE SEQUENCE [LARGE SCALE GENOMIC DNA]</scope>
    <source>
        <strain evidence="2 3">RN42</strain>
    </source>
</reference>